<organism evidence="2 3">
    <name type="scientific">Elstera litoralis</name>
    <dbReference type="NCBI Taxonomy" id="552518"/>
    <lineage>
        <taxon>Bacteria</taxon>
        <taxon>Pseudomonadati</taxon>
        <taxon>Pseudomonadota</taxon>
        <taxon>Alphaproteobacteria</taxon>
        <taxon>Rhodospirillales</taxon>
        <taxon>Rhodospirillaceae</taxon>
        <taxon>Elstera</taxon>
    </lineage>
</organism>
<dbReference type="Gene3D" id="1.20.120.1870">
    <property type="entry name" value="Fic/DOC protein, Fido domain"/>
    <property type="match status" value="1"/>
</dbReference>
<dbReference type="OrthoDB" id="9802752at2"/>
<dbReference type="GO" id="GO:0016301">
    <property type="term" value="F:kinase activity"/>
    <property type="evidence" value="ECO:0007669"/>
    <property type="project" value="InterPro"/>
</dbReference>
<dbReference type="PANTHER" id="PTHR39426">
    <property type="entry name" value="HOMOLOGY TO DEATH-ON-CURING PROTEIN OF PHAGE P1"/>
    <property type="match status" value="1"/>
</dbReference>
<feature type="domain" description="Fido" evidence="1">
    <location>
        <begin position="7"/>
        <end position="123"/>
    </location>
</feature>
<comment type="caution">
    <text evidence="2">The sequence shown here is derived from an EMBL/GenBank/DDBJ whole genome shotgun (WGS) entry which is preliminary data.</text>
</comment>
<dbReference type="EMBL" id="LAJY01000007">
    <property type="protein sequence ID" value="KJV11112.1"/>
    <property type="molecule type" value="Genomic_DNA"/>
</dbReference>
<dbReference type="InterPro" id="IPR036597">
    <property type="entry name" value="Fido-like_dom_sf"/>
</dbReference>
<proteinExistence type="predicted"/>
<evidence type="ECO:0000259" key="1">
    <source>
        <dbReference type="PROSITE" id="PS51459"/>
    </source>
</evidence>
<dbReference type="SUPFAM" id="SSF140931">
    <property type="entry name" value="Fic-like"/>
    <property type="match status" value="1"/>
</dbReference>
<dbReference type="PATRIC" id="fig|552518.3.peg.4076"/>
<dbReference type="Proteomes" id="UP000033774">
    <property type="component" value="Unassembled WGS sequence"/>
</dbReference>
<gene>
    <name evidence="2" type="ORF">VZ95_00415</name>
</gene>
<protein>
    <submittedName>
        <fullName evidence="2">Death-on-curing protein</fullName>
    </submittedName>
</protein>
<evidence type="ECO:0000313" key="2">
    <source>
        <dbReference type="EMBL" id="KJV11112.1"/>
    </source>
</evidence>
<dbReference type="PANTHER" id="PTHR39426:SF1">
    <property type="entry name" value="HOMOLOGY TO DEATH-ON-CURING PROTEIN OF PHAGE P1"/>
    <property type="match status" value="1"/>
</dbReference>
<sequence>MIEPEWILPSLVETIHQEQIDEHGGLAGVRDAGLLDSALARPRQLFSFGDPDLCDLAAAYAFGLARNHPFLDGNKRTAFVVCELFLVINKASLSADDETCIKTMLALASGSMTEQAYADWLRSVTRLVP</sequence>
<keyword evidence="3" id="KW-1185">Reference proteome</keyword>
<dbReference type="RefSeq" id="WP_045774132.1">
    <property type="nucleotide sequence ID" value="NZ_LAJY01000007.1"/>
</dbReference>
<dbReference type="NCBIfam" id="TIGR01550">
    <property type="entry name" value="DOC_P1"/>
    <property type="match status" value="1"/>
</dbReference>
<dbReference type="InterPro" id="IPR053737">
    <property type="entry name" value="Type_II_TA_Toxin"/>
</dbReference>
<dbReference type="Pfam" id="PF02661">
    <property type="entry name" value="Fic"/>
    <property type="match status" value="1"/>
</dbReference>
<name>A0A0F3IWV4_9PROT</name>
<dbReference type="InterPro" id="IPR006440">
    <property type="entry name" value="Doc"/>
</dbReference>
<dbReference type="PROSITE" id="PS51459">
    <property type="entry name" value="FIDO"/>
    <property type="match status" value="1"/>
</dbReference>
<accession>A0A0F3IWV4</accession>
<dbReference type="AlphaFoldDB" id="A0A0F3IWV4"/>
<evidence type="ECO:0000313" key="3">
    <source>
        <dbReference type="Proteomes" id="UP000033774"/>
    </source>
</evidence>
<dbReference type="InterPro" id="IPR003812">
    <property type="entry name" value="Fido"/>
</dbReference>
<dbReference type="PIRSF" id="PIRSF018297">
    <property type="entry name" value="Doc"/>
    <property type="match status" value="1"/>
</dbReference>
<reference evidence="2 3" key="1">
    <citation type="submission" date="2015-03" db="EMBL/GenBank/DDBJ databases">
        <title>Draft genome sequence of Elstera litoralis.</title>
        <authorList>
            <person name="Rahalkar M.C."/>
            <person name="Dhakephalkar P.K."/>
            <person name="Pore S.D."/>
            <person name="Arora P."/>
            <person name="Kapse N.G."/>
            <person name="Pandit P.S."/>
        </authorList>
    </citation>
    <scope>NUCLEOTIDE SEQUENCE [LARGE SCALE GENOMIC DNA]</scope>
    <source>
        <strain evidence="2 3">Dia-1</strain>
    </source>
</reference>